<dbReference type="Proteomes" id="UP000703269">
    <property type="component" value="Unassembled WGS sequence"/>
</dbReference>
<dbReference type="EMBL" id="BPQB01000005">
    <property type="protein sequence ID" value="GJE87112.1"/>
    <property type="molecule type" value="Genomic_DNA"/>
</dbReference>
<comment type="caution">
    <text evidence="1">The sequence shown here is derived from an EMBL/GenBank/DDBJ whole genome shotgun (WGS) entry which is preliminary data.</text>
</comment>
<evidence type="ECO:0000313" key="2">
    <source>
        <dbReference type="Proteomes" id="UP000703269"/>
    </source>
</evidence>
<sequence>MPESNHIILSLSELRCGATLGARRAGGECPLCRGATIVLLTCSSAALSPSVLLVNATSGIAKSKLAEPATMMKIGVRANSDRRRSRRLQVFSVAHASYGCSQWVPRLTRPYLRRTYGSQSGQLSAVATMCTVGPTSYYAALARMQRTILRHQKPSVYSSDAPAKTDCRHDIWLSSPTSRLRDP</sequence>
<evidence type="ECO:0000313" key="1">
    <source>
        <dbReference type="EMBL" id="GJE87112.1"/>
    </source>
</evidence>
<gene>
    <name evidence="1" type="ORF">PsYK624_031950</name>
</gene>
<organism evidence="1 2">
    <name type="scientific">Phanerochaete sordida</name>
    <dbReference type="NCBI Taxonomy" id="48140"/>
    <lineage>
        <taxon>Eukaryota</taxon>
        <taxon>Fungi</taxon>
        <taxon>Dikarya</taxon>
        <taxon>Basidiomycota</taxon>
        <taxon>Agaricomycotina</taxon>
        <taxon>Agaricomycetes</taxon>
        <taxon>Polyporales</taxon>
        <taxon>Phanerochaetaceae</taxon>
        <taxon>Phanerochaete</taxon>
    </lineage>
</organism>
<reference evidence="1 2" key="1">
    <citation type="submission" date="2021-08" db="EMBL/GenBank/DDBJ databases">
        <title>Draft Genome Sequence of Phanerochaete sordida strain YK-624.</title>
        <authorList>
            <person name="Mori T."/>
            <person name="Dohra H."/>
            <person name="Suzuki T."/>
            <person name="Kawagishi H."/>
            <person name="Hirai H."/>
        </authorList>
    </citation>
    <scope>NUCLEOTIDE SEQUENCE [LARGE SCALE GENOMIC DNA]</scope>
    <source>
        <strain evidence="1 2">YK-624</strain>
    </source>
</reference>
<keyword evidence="2" id="KW-1185">Reference proteome</keyword>
<accession>A0A9P3G164</accession>
<proteinExistence type="predicted"/>
<protein>
    <submittedName>
        <fullName evidence="1">Uncharacterized protein</fullName>
    </submittedName>
</protein>
<name>A0A9P3G164_9APHY</name>
<dbReference type="AlphaFoldDB" id="A0A9P3G164"/>